<feature type="region of interest" description="Disordered" evidence="1">
    <location>
        <begin position="81"/>
        <end position="106"/>
    </location>
</feature>
<evidence type="ECO:0000313" key="2">
    <source>
        <dbReference type="EMBL" id="CEM51907.1"/>
    </source>
</evidence>
<feature type="region of interest" description="Disordered" evidence="1">
    <location>
        <begin position="1"/>
        <end position="37"/>
    </location>
</feature>
<protein>
    <submittedName>
        <fullName evidence="2">Uncharacterized protein</fullName>
    </submittedName>
</protein>
<dbReference type="VEuPathDB" id="CryptoDB:Cvel_10934"/>
<gene>
    <name evidence="2" type="ORF">Cvel_10934</name>
</gene>
<dbReference type="EMBL" id="CDMZ01005088">
    <property type="protein sequence ID" value="CEM51907.1"/>
    <property type="molecule type" value="Genomic_DNA"/>
</dbReference>
<reference evidence="2" key="1">
    <citation type="submission" date="2014-11" db="EMBL/GenBank/DDBJ databases">
        <authorList>
            <person name="Otto D Thomas"/>
            <person name="Naeem Raeece"/>
        </authorList>
    </citation>
    <scope>NUCLEOTIDE SEQUENCE</scope>
</reference>
<feature type="compositionally biased region" description="Basic and acidic residues" evidence="1">
    <location>
        <begin position="12"/>
        <end position="22"/>
    </location>
</feature>
<dbReference type="AlphaFoldDB" id="A0A0G4I4J9"/>
<name>A0A0G4I4J9_9ALVE</name>
<evidence type="ECO:0000256" key="1">
    <source>
        <dbReference type="SAM" id="MobiDB-lite"/>
    </source>
</evidence>
<sequence>MEEVASSFAATHDPEVGGREPEVTPAHFPQPALPGRHTVEVANPGPEREGSAPERKLQNFGTVGHDVAFVYHGEDSLLQHPFFNADRSQRNEDAQLEETPSNRAAG</sequence>
<organism evidence="2">
    <name type="scientific">Chromera velia CCMP2878</name>
    <dbReference type="NCBI Taxonomy" id="1169474"/>
    <lineage>
        <taxon>Eukaryota</taxon>
        <taxon>Sar</taxon>
        <taxon>Alveolata</taxon>
        <taxon>Colpodellida</taxon>
        <taxon>Chromeraceae</taxon>
        <taxon>Chromera</taxon>
    </lineage>
</organism>
<proteinExistence type="predicted"/>
<accession>A0A0G4I4J9</accession>